<proteinExistence type="predicted"/>
<evidence type="ECO:0000313" key="2">
    <source>
        <dbReference type="EMBL" id="PPQ65790.1"/>
    </source>
</evidence>
<comment type="caution">
    <text evidence="2">The sequence shown here is derived from an EMBL/GenBank/DDBJ whole genome shotgun (WGS) entry which is preliminary data.</text>
</comment>
<reference evidence="2 3" key="1">
    <citation type="journal article" date="2018" name="Evol. Lett.">
        <title>Horizontal gene cluster transfer increased hallucinogenic mushroom diversity.</title>
        <authorList>
            <person name="Reynolds H.T."/>
            <person name="Vijayakumar V."/>
            <person name="Gluck-Thaler E."/>
            <person name="Korotkin H.B."/>
            <person name="Matheny P.B."/>
            <person name="Slot J.C."/>
        </authorList>
    </citation>
    <scope>NUCLEOTIDE SEQUENCE [LARGE SCALE GENOMIC DNA]</scope>
    <source>
        <strain evidence="2 3">2629</strain>
    </source>
</reference>
<feature type="region of interest" description="Disordered" evidence="1">
    <location>
        <begin position="1"/>
        <end position="216"/>
    </location>
</feature>
<feature type="compositionally biased region" description="Basic and acidic residues" evidence="1">
    <location>
        <begin position="179"/>
        <end position="194"/>
    </location>
</feature>
<name>A0A409VHS5_9AGAR</name>
<dbReference type="InParanoid" id="A0A409VHS5"/>
<dbReference type="Proteomes" id="UP000284842">
    <property type="component" value="Unassembled WGS sequence"/>
</dbReference>
<keyword evidence="3" id="KW-1185">Reference proteome</keyword>
<dbReference type="AlphaFoldDB" id="A0A409VHS5"/>
<feature type="compositionally biased region" description="Basic and acidic residues" evidence="1">
    <location>
        <begin position="203"/>
        <end position="216"/>
    </location>
</feature>
<dbReference type="EMBL" id="NHTK01006058">
    <property type="protein sequence ID" value="PPQ65790.1"/>
    <property type="molecule type" value="Genomic_DNA"/>
</dbReference>
<organism evidence="2 3">
    <name type="scientific">Panaeolus cyanescens</name>
    <dbReference type="NCBI Taxonomy" id="181874"/>
    <lineage>
        <taxon>Eukaryota</taxon>
        <taxon>Fungi</taxon>
        <taxon>Dikarya</taxon>
        <taxon>Basidiomycota</taxon>
        <taxon>Agaricomycotina</taxon>
        <taxon>Agaricomycetes</taxon>
        <taxon>Agaricomycetidae</taxon>
        <taxon>Agaricales</taxon>
        <taxon>Agaricineae</taxon>
        <taxon>Galeropsidaceae</taxon>
        <taxon>Panaeolus</taxon>
    </lineage>
</organism>
<dbReference type="OrthoDB" id="3231532at2759"/>
<accession>A0A409VHS5</accession>
<feature type="region of interest" description="Disordered" evidence="1">
    <location>
        <begin position="390"/>
        <end position="443"/>
    </location>
</feature>
<feature type="non-terminal residue" evidence="2">
    <location>
        <position position="1"/>
    </location>
</feature>
<sequence>REREREKERERERERLRERDKDRERRHREREESFYTARDYERQSKTYDMIPKELLPKPRDIEHRHRTVDTDSRSYESRSRHYQEYSSSKDHSHRGTDESRRSRDDERRTHERDTSGRDAGHRSSALRSKERESRTKDYSKQGQRVKEDHNSAVEVEPASNHRSEGKRLSKQQGHQPDATAKHRSTDKGTSRQHEVVGSYNDSRSTKLVDEHDRRVEHKPAVEQRTSVTYHTLAPTTVYVQMPNSAAPNHLRADRHQSVMIRPTSELPSPDEMNAVRAKESWEMERLWKARSMYGLEPNAPTTNFIPGPGSTSSFSDETPTPPVAVHGSSYTAYVVQPFQATPSHIYHSMPPAPPPVIYSSPASIPSIPDFLSSSDPAENYQQLSHPISSSINYRPLVDPSRLSSHNPLPEPPRESKYEPAPLSGIKPAKKLSADYFRPVTTTR</sequence>
<gene>
    <name evidence="2" type="ORF">CVT24_012007</name>
</gene>
<evidence type="ECO:0000313" key="3">
    <source>
        <dbReference type="Proteomes" id="UP000284842"/>
    </source>
</evidence>
<feature type="compositionally biased region" description="Basic and acidic residues" evidence="1">
    <location>
        <begin position="1"/>
        <end position="151"/>
    </location>
</feature>
<evidence type="ECO:0000256" key="1">
    <source>
        <dbReference type="SAM" id="MobiDB-lite"/>
    </source>
</evidence>
<protein>
    <submittedName>
        <fullName evidence="2">Uncharacterized protein</fullName>
    </submittedName>
</protein>